<reference evidence="2" key="1">
    <citation type="submission" date="2023-06" db="EMBL/GenBank/DDBJ databases">
        <title>Survivors Of The Sea: Transcriptome response of Skeletonema marinoi to long-term dormancy.</title>
        <authorList>
            <person name="Pinder M.I.M."/>
            <person name="Kourtchenko O."/>
            <person name="Robertson E.K."/>
            <person name="Larsson T."/>
            <person name="Maumus F."/>
            <person name="Osuna-Cruz C.M."/>
            <person name="Vancaester E."/>
            <person name="Stenow R."/>
            <person name="Vandepoele K."/>
            <person name="Ploug H."/>
            <person name="Bruchert V."/>
            <person name="Godhe A."/>
            <person name="Topel M."/>
        </authorList>
    </citation>
    <scope>NUCLEOTIDE SEQUENCE</scope>
    <source>
        <strain evidence="2">R05AC</strain>
    </source>
</reference>
<evidence type="ECO:0000256" key="1">
    <source>
        <dbReference type="SAM" id="MobiDB-lite"/>
    </source>
</evidence>
<comment type="caution">
    <text evidence="2">The sequence shown here is derived from an EMBL/GenBank/DDBJ whole genome shotgun (WGS) entry which is preliminary data.</text>
</comment>
<dbReference type="AlphaFoldDB" id="A0AAD9D400"/>
<organism evidence="2 3">
    <name type="scientific">Skeletonema marinoi</name>
    <dbReference type="NCBI Taxonomy" id="267567"/>
    <lineage>
        <taxon>Eukaryota</taxon>
        <taxon>Sar</taxon>
        <taxon>Stramenopiles</taxon>
        <taxon>Ochrophyta</taxon>
        <taxon>Bacillariophyta</taxon>
        <taxon>Coscinodiscophyceae</taxon>
        <taxon>Thalassiosirophycidae</taxon>
        <taxon>Thalassiosirales</taxon>
        <taxon>Skeletonemataceae</taxon>
        <taxon>Skeletonema</taxon>
        <taxon>Skeletonema marinoi-dohrnii complex</taxon>
    </lineage>
</organism>
<sequence length="355" mass="40436">MPFFHSRYLKDDKKAWAAREVSQIDVHKANAPSSTKPSTKQSSRKGGASQPTTTQQQPSTSRRQQQPSSPSRLVWHSNVGSALTPQKRAVVKKGGFFSAFQYNDPTKKKTVHFATIEVQPYNWDYTCDKDVYYSKTAITAMNKQRFTDASKLRKQRNIKVPSKQDKEKAKACDDVDIAKRTSDIQRLLEEAFDPERDIDEEISIRGIEHFVYPALQQEMIRRKKHAKREIVNFRKEKRPDPRGWRLARLSEVNTQWARDVAIEKGMRYCMNQEAIYGAGECGISKDELERSKDELDNLRMLKSSASCDDGGGGGQLEGSVADITKLMKNVKMAYSEDNRESREISQSAGADTRED</sequence>
<keyword evidence="3" id="KW-1185">Reference proteome</keyword>
<evidence type="ECO:0000313" key="3">
    <source>
        <dbReference type="Proteomes" id="UP001224775"/>
    </source>
</evidence>
<gene>
    <name evidence="2" type="ORF">QTG54_016229</name>
</gene>
<feature type="compositionally biased region" description="Basic and acidic residues" evidence="1">
    <location>
        <begin position="334"/>
        <end position="343"/>
    </location>
</feature>
<dbReference type="EMBL" id="JATAAI010000054">
    <property type="protein sequence ID" value="KAK1733091.1"/>
    <property type="molecule type" value="Genomic_DNA"/>
</dbReference>
<accession>A0AAD9D400</accession>
<feature type="region of interest" description="Disordered" evidence="1">
    <location>
        <begin position="334"/>
        <end position="355"/>
    </location>
</feature>
<evidence type="ECO:0000313" key="2">
    <source>
        <dbReference type="EMBL" id="KAK1733091.1"/>
    </source>
</evidence>
<proteinExistence type="predicted"/>
<dbReference type="Proteomes" id="UP001224775">
    <property type="component" value="Unassembled WGS sequence"/>
</dbReference>
<name>A0AAD9D400_9STRA</name>
<feature type="compositionally biased region" description="Low complexity" evidence="1">
    <location>
        <begin position="49"/>
        <end position="72"/>
    </location>
</feature>
<feature type="compositionally biased region" description="Low complexity" evidence="1">
    <location>
        <begin position="32"/>
        <end position="41"/>
    </location>
</feature>
<protein>
    <submittedName>
        <fullName evidence="2">Uncharacterized protein</fullName>
    </submittedName>
</protein>
<feature type="region of interest" description="Disordered" evidence="1">
    <location>
        <begin position="23"/>
        <end position="80"/>
    </location>
</feature>